<sequence>MIAPLYPPFSLGLKSQQEVHPYCATPTEPLLYRTSHLLPGYRLAHNGPGRKLLPLASPPWVRPIAHLSADFTVVTKWDPPSQSLHSIVTKWAPILLSFSFILLSPIPEGGYCSRALNSSEGQTTFPSLPRGTGKGNG</sequence>
<gene>
    <name evidence="1" type="ORF">NTJ_09278</name>
</gene>
<accession>A0ABN7AYL0</accession>
<reference evidence="1 2" key="1">
    <citation type="submission" date="2023-09" db="EMBL/GenBank/DDBJ databases">
        <title>Nesidiocoris tenuis whole genome shotgun sequence.</title>
        <authorList>
            <person name="Shibata T."/>
            <person name="Shimoda M."/>
            <person name="Kobayashi T."/>
            <person name="Uehara T."/>
        </authorList>
    </citation>
    <scope>NUCLEOTIDE SEQUENCE [LARGE SCALE GENOMIC DNA]</scope>
    <source>
        <strain evidence="1 2">Japan</strain>
    </source>
</reference>
<keyword evidence="2" id="KW-1185">Reference proteome</keyword>
<protein>
    <recommendedName>
        <fullName evidence="3">Fibronectin type-III domain-containing protein</fullName>
    </recommendedName>
</protein>
<proteinExistence type="predicted"/>
<evidence type="ECO:0008006" key="3">
    <source>
        <dbReference type="Google" id="ProtNLM"/>
    </source>
</evidence>
<dbReference type="Proteomes" id="UP001307889">
    <property type="component" value="Chromosome 7"/>
</dbReference>
<evidence type="ECO:0000313" key="1">
    <source>
        <dbReference type="EMBL" id="BES96467.1"/>
    </source>
</evidence>
<name>A0ABN7AYL0_9HEMI</name>
<evidence type="ECO:0000313" key="2">
    <source>
        <dbReference type="Proteomes" id="UP001307889"/>
    </source>
</evidence>
<dbReference type="EMBL" id="AP028915">
    <property type="protein sequence ID" value="BES96467.1"/>
    <property type="molecule type" value="Genomic_DNA"/>
</dbReference>
<organism evidence="1 2">
    <name type="scientific">Nesidiocoris tenuis</name>
    <dbReference type="NCBI Taxonomy" id="355587"/>
    <lineage>
        <taxon>Eukaryota</taxon>
        <taxon>Metazoa</taxon>
        <taxon>Ecdysozoa</taxon>
        <taxon>Arthropoda</taxon>
        <taxon>Hexapoda</taxon>
        <taxon>Insecta</taxon>
        <taxon>Pterygota</taxon>
        <taxon>Neoptera</taxon>
        <taxon>Paraneoptera</taxon>
        <taxon>Hemiptera</taxon>
        <taxon>Heteroptera</taxon>
        <taxon>Panheteroptera</taxon>
        <taxon>Cimicomorpha</taxon>
        <taxon>Miridae</taxon>
        <taxon>Dicyphina</taxon>
        <taxon>Nesidiocoris</taxon>
    </lineage>
</organism>